<dbReference type="AlphaFoldDB" id="A0A7K0CTF2"/>
<dbReference type="PANTHER" id="PTHR30055">
    <property type="entry name" value="HTH-TYPE TRANSCRIPTIONAL REGULATOR RUTR"/>
    <property type="match status" value="1"/>
</dbReference>
<dbReference type="PANTHER" id="PTHR30055:SF234">
    <property type="entry name" value="HTH-TYPE TRANSCRIPTIONAL REGULATOR BETI"/>
    <property type="match status" value="1"/>
</dbReference>
<gene>
    <name evidence="6" type="ORF">SRB5_61960</name>
</gene>
<comment type="caution">
    <text evidence="6">The sequence shown here is derived from an EMBL/GenBank/DDBJ whole genome shotgun (WGS) entry which is preliminary data.</text>
</comment>
<dbReference type="SUPFAM" id="SSF48498">
    <property type="entry name" value="Tetracyclin repressor-like, C-terminal domain"/>
    <property type="match status" value="1"/>
</dbReference>
<reference evidence="6 7" key="1">
    <citation type="submission" date="2019-10" db="EMBL/GenBank/DDBJ databases">
        <title>Streptomyces smaragdinus sp. nov. and Streptomyces fabii sp. nov., isolated from the gut of fungus growing-termite Macrotermes natalensis.</title>
        <authorList>
            <person name="Schwitalla J."/>
            <person name="Benndorf R."/>
            <person name="Martin K."/>
            <person name="De Beer W."/>
            <person name="Kaster A.-K."/>
            <person name="Vollmers J."/>
            <person name="Poulsen M."/>
            <person name="Beemelmanns C."/>
        </authorList>
    </citation>
    <scope>NUCLEOTIDE SEQUENCE [LARGE SCALE GENOMIC DNA]</scope>
    <source>
        <strain evidence="6 7">RB5</strain>
    </source>
</reference>
<evidence type="ECO:0000256" key="2">
    <source>
        <dbReference type="ARBA" id="ARBA00023125"/>
    </source>
</evidence>
<dbReference type="GO" id="GO:0003700">
    <property type="term" value="F:DNA-binding transcription factor activity"/>
    <property type="evidence" value="ECO:0007669"/>
    <property type="project" value="TreeGrafter"/>
</dbReference>
<dbReference type="Pfam" id="PF21597">
    <property type="entry name" value="TetR_C_43"/>
    <property type="match status" value="1"/>
</dbReference>
<evidence type="ECO:0000256" key="3">
    <source>
        <dbReference type="ARBA" id="ARBA00023163"/>
    </source>
</evidence>
<keyword evidence="2 4" id="KW-0238">DNA-binding</keyword>
<dbReference type="PROSITE" id="PS50977">
    <property type="entry name" value="HTH_TETR_2"/>
    <property type="match status" value="1"/>
</dbReference>
<dbReference type="PRINTS" id="PR00455">
    <property type="entry name" value="HTHTETR"/>
</dbReference>
<name>A0A7K0CTF2_9ACTN</name>
<dbReference type="InterPro" id="IPR050109">
    <property type="entry name" value="HTH-type_TetR-like_transc_reg"/>
</dbReference>
<dbReference type="GO" id="GO:0000976">
    <property type="term" value="F:transcription cis-regulatory region binding"/>
    <property type="evidence" value="ECO:0007669"/>
    <property type="project" value="TreeGrafter"/>
</dbReference>
<dbReference type="Pfam" id="PF00440">
    <property type="entry name" value="TetR_N"/>
    <property type="match status" value="1"/>
</dbReference>
<evidence type="ECO:0000313" key="6">
    <source>
        <dbReference type="EMBL" id="MQY16004.1"/>
    </source>
</evidence>
<organism evidence="6 7">
    <name type="scientific">Streptomyces smaragdinus</name>
    <dbReference type="NCBI Taxonomy" id="2585196"/>
    <lineage>
        <taxon>Bacteria</taxon>
        <taxon>Bacillati</taxon>
        <taxon>Actinomycetota</taxon>
        <taxon>Actinomycetes</taxon>
        <taxon>Kitasatosporales</taxon>
        <taxon>Streptomycetaceae</taxon>
        <taxon>Streptomyces</taxon>
    </lineage>
</organism>
<dbReference type="InterPro" id="IPR001647">
    <property type="entry name" value="HTH_TetR"/>
</dbReference>
<feature type="DNA-binding region" description="H-T-H motif" evidence="4">
    <location>
        <begin position="35"/>
        <end position="54"/>
    </location>
</feature>
<dbReference type="SUPFAM" id="SSF46689">
    <property type="entry name" value="Homeodomain-like"/>
    <property type="match status" value="1"/>
</dbReference>
<protein>
    <recommendedName>
        <fullName evidence="5">HTH tetR-type domain-containing protein</fullName>
    </recommendedName>
</protein>
<keyword evidence="7" id="KW-1185">Reference proteome</keyword>
<dbReference type="EMBL" id="WEGJ01000043">
    <property type="protein sequence ID" value="MQY16004.1"/>
    <property type="molecule type" value="Genomic_DNA"/>
</dbReference>
<evidence type="ECO:0000256" key="1">
    <source>
        <dbReference type="ARBA" id="ARBA00023015"/>
    </source>
</evidence>
<sequence>MIGTQRHLRADAERNRARIVDAARTAFVEHGADVSMDEIARRAGVGNATVYRHFSDRRDLIHQVTLSSMDHIADEAETALAEEADPFDALRRFVHRAADERISSLCPLLSGGFDKTAPDVLATRDRLNSAIEHIMDAARTAGRLRADIAVGDLMVAVTQLSRPLPGTGCVDFDRYVHRHLQLFLDGLETPARSELPGKAATLEDLAPQRCEPM</sequence>
<dbReference type="InterPro" id="IPR009057">
    <property type="entry name" value="Homeodomain-like_sf"/>
</dbReference>
<keyword evidence="1" id="KW-0805">Transcription regulation</keyword>
<dbReference type="InterPro" id="IPR036271">
    <property type="entry name" value="Tet_transcr_reg_TetR-rel_C_sf"/>
</dbReference>
<dbReference type="Proteomes" id="UP000466345">
    <property type="component" value="Unassembled WGS sequence"/>
</dbReference>
<evidence type="ECO:0000313" key="7">
    <source>
        <dbReference type="Proteomes" id="UP000466345"/>
    </source>
</evidence>
<keyword evidence="3" id="KW-0804">Transcription</keyword>
<dbReference type="OrthoDB" id="3192968at2"/>
<dbReference type="Gene3D" id="1.10.357.10">
    <property type="entry name" value="Tetracycline Repressor, domain 2"/>
    <property type="match status" value="1"/>
</dbReference>
<dbReference type="RefSeq" id="WP_153456797.1">
    <property type="nucleotide sequence ID" value="NZ_WEGJ01000043.1"/>
</dbReference>
<dbReference type="InterPro" id="IPR049445">
    <property type="entry name" value="TetR_SbtR-like_C"/>
</dbReference>
<accession>A0A7K0CTF2</accession>
<feature type="domain" description="HTH tetR-type" evidence="5">
    <location>
        <begin position="13"/>
        <end position="72"/>
    </location>
</feature>
<proteinExistence type="predicted"/>
<evidence type="ECO:0000256" key="4">
    <source>
        <dbReference type="PROSITE-ProRule" id="PRU00335"/>
    </source>
</evidence>
<evidence type="ECO:0000259" key="5">
    <source>
        <dbReference type="PROSITE" id="PS50977"/>
    </source>
</evidence>